<name>A0A430KXZ3_9HYPO</name>
<gene>
    <name evidence="1" type="ORF">BHE90_017399</name>
</gene>
<dbReference type="SUPFAM" id="SSF53590">
    <property type="entry name" value="Nucleoside hydrolase"/>
    <property type="match status" value="1"/>
</dbReference>
<dbReference type="Gene3D" id="3.90.245.10">
    <property type="entry name" value="Ribonucleoside hydrolase-like"/>
    <property type="match status" value="1"/>
</dbReference>
<accession>A0A430KXZ3</accession>
<dbReference type="EMBL" id="MIKF01001019">
    <property type="protein sequence ID" value="RTE68223.1"/>
    <property type="molecule type" value="Genomic_DNA"/>
</dbReference>
<dbReference type="GO" id="GO:0016799">
    <property type="term" value="F:hydrolase activity, hydrolyzing N-glycosyl compounds"/>
    <property type="evidence" value="ECO:0007669"/>
    <property type="project" value="InterPro"/>
</dbReference>
<evidence type="ECO:0000313" key="2">
    <source>
        <dbReference type="Proteomes" id="UP000287124"/>
    </source>
</evidence>
<dbReference type="InterPro" id="IPR036452">
    <property type="entry name" value="Ribo_hydro-like"/>
</dbReference>
<organism evidence="1 2">
    <name type="scientific">Fusarium euwallaceae</name>
    <dbReference type="NCBI Taxonomy" id="1147111"/>
    <lineage>
        <taxon>Eukaryota</taxon>
        <taxon>Fungi</taxon>
        <taxon>Dikarya</taxon>
        <taxon>Ascomycota</taxon>
        <taxon>Pezizomycotina</taxon>
        <taxon>Sordariomycetes</taxon>
        <taxon>Hypocreomycetidae</taxon>
        <taxon>Hypocreales</taxon>
        <taxon>Nectriaceae</taxon>
        <taxon>Fusarium</taxon>
        <taxon>Fusarium solani species complex</taxon>
    </lineage>
</organism>
<dbReference type="Proteomes" id="UP000287124">
    <property type="component" value="Unassembled WGS sequence"/>
</dbReference>
<sequence>MTDVTIAAAEDPENFRVILWLSYLIKGRASTITESTLFLRVKEVIAMGGAINKGNISPVAEFNTYADIKFEHDGRAQLSWSHCPTTSAEISFPESKEISLLIDSAKTCTRIYRHFIRRLDSVTPCRALDHWRITIVDVATEALVLDTQQLFHAKDFDSIFATTNIRRVAVAVQPTF</sequence>
<evidence type="ECO:0000313" key="1">
    <source>
        <dbReference type="EMBL" id="RTE68223.1"/>
    </source>
</evidence>
<proteinExistence type="predicted"/>
<keyword evidence="2" id="KW-1185">Reference proteome</keyword>
<protein>
    <recommendedName>
        <fullName evidence="3">Inosine/uridine-preferring nucleoside hydrolase domain-containing protein</fullName>
    </recommendedName>
</protein>
<comment type="caution">
    <text evidence="1">The sequence shown here is derived from an EMBL/GenBank/DDBJ whole genome shotgun (WGS) entry which is preliminary data.</text>
</comment>
<reference evidence="1 2" key="1">
    <citation type="submission" date="2017-06" db="EMBL/GenBank/DDBJ databases">
        <title>Comparative genomic analysis of Ambrosia Fusariam Clade fungi.</title>
        <authorList>
            <person name="Stajich J.E."/>
            <person name="Carrillo J."/>
            <person name="Kijimoto T."/>
            <person name="Eskalen A."/>
            <person name="O'Donnell K."/>
            <person name="Kasson M."/>
        </authorList>
    </citation>
    <scope>NUCLEOTIDE SEQUENCE [LARGE SCALE GENOMIC DNA]</scope>
    <source>
        <strain evidence="1 2">UCR1854</strain>
    </source>
</reference>
<dbReference type="AlphaFoldDB" id="A0A430KXZ3"/>
<evidence type="ECO:0008006" key="3">
    <source>
        <dbReference type="Google" id="ProtNLM"/>
    </source>
</evidence>